<dbReference type="Proteomes" id="UP000234681">
    <property type="component" value="Chromosome 6"/>
</dbReference>
<dbReference type="EMBL" id="CH473947">
    <property type="protein sequence ID" value="EDM03106.1"/>
    <property type="molecule type" value="Genomic_DNA"/>
</dbReference>
<evidence type="ECO:0000313" key="1">
    <source>
        <dbReference type="EMBL" id="EDM03106.1"/>
    </source>
</evidence>
<protein>
    <submittedName>
        <fullName evidence="1">RCG61806</fullName>
    </submittedName>
</protein>
<name>A6HAQ1_RAT</name>
<proteinExistence type="predicted"/>
<evidence type="ECO:0000313" key="2">
    <source>
        <dbReference type="Proteomes" id="UP000234681"/>
    </source>
</evidence>
<reference evidence="2" key="1">
    <citation type="submission" date="2005-09" db="EMBL/GenBank/DDBJ databases">
        <authorList>
            <person name="Mural R.J."/>
            <person name="Li P.W."/>
            <person name="Adams M.D."/>
            <person name="Amanatides P.G."/>
            <person name="Baden-Tillson H."/>
            <person name="Barnstead M."/>
            <person name="Chin S.H."/>
            <person name="Dew I."/>
            <person name="Evans C.A."/>
            <person name="Ferriera S."/>
            <person name="Flanigan M."/>
            <person name="Fosler C."/>
            <person name="Glodek A."/>
            <person name="Gu Z."/>
            <person name="Holt R.A."/>
            <person name="Jennings D."/>
            <person name="Kraft C.L."/>
            <person name="Lu F."/>
            <person name="Nguyen T."/>
            <person name="Nusskern D.R."/>
            <person name="Pfannkoch C.M."/>
            <person name="Sitter C."/>
            <person name="Sutton G.G."/>
            <person name="Venter J.C."/>
            <person name="Wang Z."/>
            <person name="Woodage T."/>
            <person name="Zheng X.H."/>
            <person name="Zhong F."/>
        </authorList>
    </citation>
    <scope>NUCLEOTIDE SEQUENCE [LARGE SCALE GENOMIC DNA]</scope>
    <source>
        <strain>BN</strain>
        <strain evidence="2">Sprague-Dawley</strain>
    </source>
</reference>
<organism evidence="1 2">
    <name type="scientific">Rattus norvegicus</name>
    <name type="common">Rat</name>
    <dbReference type="NCBI Taxonomy" id="10116"/>
    <lineage>
        <taxon>Eukaryota</taxon>
        <taxon>Metazoa</taxon>
        <taxon>Chordata</taxon>
        <taxon>Craniata</taxon>
        <taxon>Vertebrata</taxon>
        <taxon>Euteleostomi</taxon>
        <taxon>Mammalia</taxon>
        <taxon>Eutheria</taxon>
        <taxon>Euarchontoglires</taxon>
        <taxon>Glires</taxon>
        <taxon>Rodentia</taxon>
        <taxon>Myomorpha</taxon>
        <taxon>Muroidea</taxon>
        <taxon>Muridae</taxon>
        <taxon>Murinae</taxon>
        <taxon>Rattus</taxon>
    </lineage>
</organism>
<sequence>MKIEYLGNDCVLIKERGQ</sequence>
<accession>A6HAQ1</accession>
<gene>
    <name evidence="1" type="ORF">rCG_61806</name>
</gene>
<dbReference type="AlphaFoldDB" id="A6HAQ1"/>